<gene>
    <name evidence="1" type="ORF">ABAZ39_18625</name>
</gene>
<accession>A0A060DSP4</accession>
<organism evidence="1 2">
    <name type="scientific">Azospirillum argentinense</name>
    <dbReference type="NCBI Taxonomy" id="2970906"/>
    <lineage>
        <taxon>Bacteria</taxon>
        <taxon>Pseudomonadati</taxon>
        <taxon>Pseudomonadota</taxon>
        <taxon>Alphaproteobacteria</taxon>
        <taxon>Rhodospirillales</taxon>
        <taxon>Azospirillaceae</taxon>
        <taxon>Azospirillum</taxon>
    </lineage>
</organism>
<dbReference type="GO" id="GO:0006310">
    <property type="term" value="P:DNA recombination"/>
    <property type="evidence" value="ECO:0007669"/>
    <property type="project" value="InterPro"/>
</dbReference>
<dbReference type="EMBL" id="CP007794">
    <property type="protein sequence ID" value="AIB13949.1"/>
    <property type="molecule type" value="Genomic_DNA"/>
</dbReference>
<dbReference type="Gene3D" id="1.10.443.10">
    <property type="entry name" value="Intergrase catalytic core"/>
    <property type="match status" value="1"/>
</dbReference>
<dbReference type="GO" id="GO:0015074">
    <property type="term" value="P:DNA integration"/>
    <property type="evidence" value="ECO:0007669"/>
    <property type="project" value="InterPro"/>
</dbReference>
<evidence type="ECO:0000313" key="2">
    <source>
        <dbReference type="Proteomes" id="UP000027186"/>
    </source>
</evidence>
<geneLocation type="plasmid" evidence="1 2">
    <name>AbAZ39_p1</name>
</geneLocation>
<protein>
    <submittedName>
        <fullName evidence="1">Uncharacterized protein</fullName>
    </submittedName>
</protein>
<dbReference type="GO" id="GO:0003677">
    <property type="term" value="F:DNA binding"/>
    <property type="evidence" value="ECO:0007669"/>
    <property type="project" value="InterPro"/>
</dbReference>
<proteinExistence type="predicted"/>
<dbReference type="AlphaFoldDB" id="A0A060DSP4"/>
<sequence>MHSLVSVPRAVGKISTLGRLQWPEFEGVNGIAARERLGLSLVRQAAVAEFDRHERFFRFGQDVLAGRATMSQADGTSGIPTLLEAERRSWETTGRSQFDPVNEVSPEIAALLAELRDIRIWEAAGLSIGSRMAMLKDFVLHNVALMCCGPTFHASMMVAVVFCCDTGWNRQPILGLPRDPFIFRTRSECGIATSAFVESFKRRADHNVLAYLESASPVSGLAEERMRREWDAATNDYDRTGRGDGISIMDRTAPLLDVLDRYQQMTDVIRGFDLGRAYEKDFFVYLAKSGGLFRSDGRSIRENGRGSVLARDGVSFQSLRKTYLSLRVRETGSVTATQTIAGHTSGGVLMPHYLNDADITAELDRSIRFFQNACQALILSDQSIRVHIGLTAAELDWFRRLAEASGISAAVGLERDFTTKSTRPLYFSPTEDNLRDLFLAHKALRAARQQVHPGRWAVQGLPLLAAVKAIGQAVFGKGLKHAYQAVARRTQRALNAGSITLPPILEG</sequence>
<dbReference type="KEGG" id="abq:ABAZ39_18625"/>
<dbReference type="Proteomes" id="UP000027186">
    <property type="component" value="Plasmid AbAZ39_p1"/>
</dbReference>
<name>A0A060DSP4_9PROT</name>
<keyword evidence="1" id="KW-0614">Plasmid</keyword>
<evidence type="ECO:0000313" key="1">
    <source>
        <dbReference type="EMBL" id="AIB13949.1"/>
    </source>
</evidence>
<dbReference type="InterPro" id="IPR013762">
    <property type="entry name" value="Integrase-like_cat_sf"/>
</dbReference>
<reference evidence="1 2" key="1">
    <citation type="journal article" date="2014" name="Genome Announc.">
        <title>Complete Genome Sequence of the Model Rhizosphere Strain Azospirillum brasilense Az39, Successfully Applied in Agriculture.</title>
        <authorList>
            <person name="Rivera D."/>
            <person name="Revale S."/>
            <person name="Molina R."/>
            <person name="Gualpa J."/>
            <person name="Puente M."/>
            <person name="Maroniche G."/>
            <person name="Paris G."/>
            <person name="Baker D."/>
            <person name="Clavijo B."/>
            <person name="McLay K."/>
            <person name="Spaepen S."/>
            <person name="Perticari A."/>
            <person name="Vazquez M."/>
            <person name="Wisniewski-Dye F."/>
            <person name="Watkins C."/>
            <person name="Martinez-Abarca F."/>
            <person name="Vanderleyden J."/>
            <person name="Cassan F."/>
        </authorList>
    </citation>
    <scope>NUCLEOTIDE SEQUENCE [LARGE SCALE GENOMIC DNA]</scope>
    <source>
        <strain evidence="1 2">Az39</strain>
        <plasmid evidence="1">AbAZ39_p1</plasmid>
    </source>
</reference>